<dbReference type="PROSITE" id="PS00595">
    <property type="entry name" value="AA_TRANSFER_CLASS_5"/>
    <property type="match status" value="1"/>
</dbReference>
<evidence type="ECO:0000256" key="8">
    <source>
        <dbReference type="RuleBase" id="RU004506"/>
    </source>
</evidence>
<protein>
    <recommendedName>
        <fullName evidence="3 8">Cysteine desulfurase</fullName>
        <ecNumber evidence="3 8">2.8.1.7</ecNumber>
    </recommendedName>
</protein>
<comment type="similarity">
    <text evidence="2 8">Belongs to the class-V pyridoxal-phosphate-dependent aminotransferase family. Csd subfamily.</text>
</comment>
<evidence type="ECO:0000259" key="9">
    <source>
        <dbReference type="Pfam" id="PF00266"/>
    </source>
</evidence>
<dbReference type="InterPro" id="IPR010970">
    <property type="entry name" value="Cys_dSase_SufS"/>
</dbReference>
<evidence type="ECO:0000256" key="6">
    <source>
        <dbReference type="ARBA" id="ARBA00050776"/>
    </source>
</evidence>
<dbReference type="InterPro" id="IPR020578">
    <property type="entry name" value="Aminotrans_V_PyrdxlP_BS"/>
</dbReference>
<comment type="function">
    <text evidence="8">Catalyzes the removal of elemental sulfur and selenium atoms from L-cysteine, L-cystine, L-selenocysteine, and L-selenocystine to produce L-alanine.</text>
</comment>
<dbReference type="InterPro" id="IPR015422">
    <property type="entry name" value="PyrdxlP-dep_Trfase_small"/>
</dbReference>
<dbReference type="GO" id="GO:0031071">
    <property type="term" value="F:cysteine desulfurase activity"/>
    <property type="evidence" value="ECO:0007669"/>
    <property type="project" value="UniProtKB-UniRule"/>
</dbReference>
<dbReference type="GO" id="GO:0030170">
    <property type="term" value="F:pyridoxal phosphate binding"/>
    <property type="evidence" value="ECO:0007669"/>
    <property type="project" value="UniProtKB-UniRule"/>
</dbReference>
<evidence type="ECO:0000256" key="1">
    <source>
        <dbReference type="ARBA" id="ARBA00001933"/>
    </source>
</evidence>
<dbReference type="GO" id="GO:0006534">
    <property type="term" value="P:cysteine metabolic process"/>
    <property type="evidence" value="ECO:0007669"/>
    <property type="project" value="UniProtKB-UniRule"/>
</dbReference>
<dbReference type="Pfam" id="PF00266">
    <property type="entry name" value="Aminotran_5"/>
    <property type="match status" value="1"/>
</dbReference>
<dbReference type="Gene3D" id="3.90.1150.10">
    <property type="entry name" value="Aspartate Aminotransferase, domain 1"/>
    <property type="match status" value="1"/>
</dbReference>
<dbReference type="PANTHER" id="PTHR43586:SF8">
    <property type="entry name" value="CYSTEINE DESULFURASE 1, CHLOROPLASTIC"/>
    <property type="match status" value="1"/>
</dbReference>
<name>A0AAU7NRQ2_9GAMM</name>
<feature type="domain" description="Aminotransferase class V" evidence="9">
    <location>
        <begin position="26"/>
        <end position="395"/>
    </location>
</feature>
<keyword evidence="11" id="KW-1185">Reference proteome</keyword>
<evidence type="ECO:0000313" key="10">
    <source>
        <dbReference type="EMBL" id="XBS19647.1"/>
    </source>
</evidence>
<evidence type="ECO:0000256" key="4">
    <source>
        <dbReference type="ARBA" id="ARBA00022679"/>
    </source>
</evidence>
<keyword evidence="5 8" id="KW-0663">Pyridoxal phosphate</keyword>
<evidence type="ECO:0000313" key="11">
    <source>
        <dbReference type="Proteomes" id="UP001225378"/>
    </source>
</evidence>
<dbReference type="CDD" id="cd06453">
    <property type="entry name" value="SufS_like"/>
    <property type="match status" value="1"/>
</dbReference>
<dbReference type="RefSeq" id="WP_305907613.1">
    <property type="nucleotide sequence ID" value="NZ_CP157743.1"/>
</dbReference>
<sequence length="407" mass="44546">MTDFPIEKIRADFPILQEKIRNKPLVYLDNAATSQKPETVIDSISHLYRHEYANVHRGVHTLSVKSTDRYEGAREKVKNFINAASTKEIIFVKGTTEAINLVAQTFGRTNIQAGDEILITAMEHHSNIVPWQLLSEQTGAVLKVAPINLQGELIYDEFEKLFSDKTRLVSVAHMSNALGTINPVKQIVAAAHARNVPVLLDGAQAIPHMPADVQELDCDFYAFSGHKLYAPSGIGVLYGKQALLEEMPPYQGGGDMIRKVTFEETEYNTLPYKFEAGTPSIADAIGLGAAIDYLSAIGMDKVAAYEAELLSYATEHAKQIPGLRIIGEAAEKGAILSFVLDKIHPHDIGTMLDSLGIAVRAGHHCAMPVMDFFEVPATARASFALYNSKAEIDVLIDGIKSLIEVFG</sequence>
<evidence type="ECO:0000256" key="5">
    <source>
        <dbReference type="ARBA" id="ARBA00022898"/>
    </source>
</evidence>
<dbReference type="Proteomes" id="UP001225378">
    <property type="component" value="Chromosome"/>
</dbReference>
<evidence type="ECO:0000256" key="7">
    <source>
        <dbReference type="RuleBase" id="RU004504"/>
    </source>
</evidence>
<dbReference type="InterPro" id="IPR015421">
    <property type="entry name" value="PyrdxlP-dep_Trfase_major"/>
</dbReference>
<organism evidence="10 11">
    <name type="scientific">Methylomarinum roseum</name>
    <dbReference type="NCBI Taxonomy" id="3067653"/>
    <lineage>
        <taxon>Bacteria</taxon>
        <taxon>Pseudomonadati</taxon>
        <taxon>Pseudomonadota</taxon>
        <taxon>Gammaproteobacteria</taxon>
        <taxon>Methylococcales</taxon>
        <taxon>Methylococcaceae</taxon>
        <taxon>Methylomarinum</taxon>
    </lineage>
</organism>
<dbReference type="SUPFAM" id="SSF53383">
    <property type="entry name" value="PLP-dependent transferases"/>
    <property type="match status" value="1"/>
</dbReference>
<dbReference type="PANTHER" id="PTHR43586">
    <property type="entry name" value="CYSTEINE DESULFURASE"/>
    <property type="match status" value="1"/>
</dbReference>
<reference evidence="10 11" key="1">
    <citation type="journal article" date="2024" name="Microbiology">
        <title>Methylomarinum rosea sp. nov., a novel halophilic methanotrophic bacterium from the hypersaline Lake Elton.</title>
        <authorList>
            <person name="Suleimanov R.Z."/>
            <person name="Oshkin I.Y."/>
            <person name="Danilova O.V."/>
            <person name="Suzina N.E."/>
            <person name="Dedysh S.N."/>
        </authorList>
    </citation>
    <scope>NUCLEOTIDE SEQUENCE [LARGE SCALE GENOMIC DNA]</scope>
    <source>
        <strain evidence="10 11">Ch1-1</strain>
    </source>
</reference>
<dbReference type="KEGG" id="mech:Q9L42_014945"/>
<evidence type="ECO:0000256" key="2">
    <source>
        <dbReference type="ARBA" id="ARBA00010447"/>
    </source>
</evidence>
<dbReference type="InterPro" id="IPR015424">
    <property type="entry name" value="PyrdxlP-dep_Trfase"/>
</dbReference>
<dbReference type="EMBL" id="CP157743">
    <property type="protein sequence ID" value="XBS19647.1"/>
    <property type="molecule type" value="Genomic_DNA"/>
</dbReference>
<accession>A0AAU7NRQ2</accession>
<dbReference type="Gene3D" id="3.40.640.10">
    <property type="entry name" value="Type I PLP-dependent aspartate aminotransferase-like (Major domain)"/>
    <property type="match status" value="1"/>
</dbReference>
<proteinExistence type="inferred from homology"/>
<evidence type="ECO:0000256" key="3">
    <source>
        <dbReference type="ARBA" id="ARBA00012239"/>
    </source>
</evidence>
<dbReference type="NCBIfam" id="TIGR01979">
    <property type="entry name" value="sufS"/>
    <property type="match status" value="1"/>
</dbReference>
<comment type="catalytic activity">
    <reaction evidence="6 8">
        <text>(sulfur carrier)-H + L-cysteine = (sulfur carrier)-SH + L-alanine</text>
        <dbReference type="Rhea" id="RHEA:43892"/>
        <dbReference type="Rhea" id="RHEA-COMP:14737"/>
        <dbReference type="Rhea" id="RHEA-COMP:14739"/>
        <dbReference type="ChEBI" id="CHEBI:29917"/>
        <dbReference type="ChEBI" id="CHEBI:35235"/>
        <dbReference type="ChEBI" id="CHEBI:57972"/>
        <dbReference type="ChEBI" id="CHEBI:64428"/>
        <dbReference type="EC" id="2.8.1.7"/>
    </reaction>
</comment>
<keyword evidence="4 8" id="KW-0808">Transferase</keyword>
<dbReference type="EC" id="2.8.1.7" evidence="3 8"/>
<dbReference type="AlphaFoldDB" id="A0AAU7NRQ2"/>
<comment type="cofactor">
    <cofactor evidence="1 7">
        <name>pyridoxal 5'-phosphate</name>
        <dbReference type="ChEBI" id="CHEBI:597326"/>
    </cofactor>
</comment>
<dbReference type="InterPro" id="IPR000192">
    <property type="entry name" value="Aminotrans_V_dom"/>
</dbReference>
<gene>
    <name evidence="10" type="ORF">Q9L42_014945</name>
</gene>